<comment type="subcellular location">
    <subcellularLocation>
        <location evidence="1">Cytoplasm</location>
    </subcellularLocation>
</comment>
<evidence type="ECO:0000313" key="5">
    <source>
        <dbReference type="EMBL" id="PWA28602.1"/>
    </source>
</evidence>
<dbReference type="InterPro" id="IPR051185">
    <property type="entry name" value="ASPM"/>
</dbReference>
<dbReference type="STRING" id="35608.A0A2U1K9Y9"/>
<keyword evidence="2" id="KW-0963">Cytoplasm</keyword>
<evidence type="ECO:0000256" key="4">
    <source>
        <dbReference type="SAM" id="MobiDB-lite"/>
    </source>
</evidence>
<name>A0A2U1K9Y9_ARTAN</name>
<organism evidence="5 6">
    <name type="scientific">Artemisia annua</name>
    <name type="common">Sweet wormwood</name>
    <dbReference type="NCBI Taxonomy" id="35608"/>
    <lineage>
        <taxon>Eukaryota</taxon>
        <taxon>Viridiplantae</taxon>
        <taxon>Streptophyta</taxon>
        <taxon>Embryophyta</taxon>
        <taxon>Tracheophyta</taxon>
        <taxon>Spermatophyta</taxon>
        <taxon>Magnoliopsida</taxon>
        <taxon>eudicotyledons</taxon>
        <taxon>Gunneridae</taxon>
        <taxon>Pentapetalae</taxon>
        <taxon>asterids</taxon>
        <taxon>campanulids</taxon>
        <taxon>Asterales</taxon>
        <taxon>Asteraceae</taxon>
        <taxon>Asteroideae</taxon>
        <taxon>Anthemideae</taxon>
        <taxon>Artemisiinae</taxon>
        <taxon>Artemisia</taxon>
    </lineage>
</organism>
<evidence type="ECO:0000256" key="2">
    <source>
        <dbReference type="ARBA" id="ARBA00022490"/>
    </source>
</evidence>
<dbReference type="Proteomes" id="UP000245207">
    <property type="component" value="Unassembled WGS sequence"/>
</dbReference>
<evidence type="ECO:0000256" key="1">
    <source>
        <dbReference type="ARBA" id="ARBA00004496"/>
    </source>
</evidence>
<gene>
    <name evidence="5" type="ORF">CTI12_AA627240</name>
</gene>
<feature type="region of interest" description="Disordered" evidence="4">
    <location>
        <begin position="1"/>
        <end position="36"/>
    </location>
</feature>
<dbReference type="EMBL" id="PKPP01027315">
    <property type="protein sequence ID" value="PWA28602.1"/>
    <property type="molecule type" value="Genomic_DNA"/>
</dbReference>
<dbReference type="GO" id="GO:0000922">
    <property type="term" value="C:spindle pole"/>
    <property type="evidence" value="ECO:0007669"/>
    <property type="project" value="TreeGrafter"/>
</dbReference>
<sequence>MDSKHQIPSSPLLLRDISNNFKTPKPNKPNPNNSFQFESPCPTFFSALKQTPKSSTCTTVRRNKARFSLAAQKVRAVELEQTKSSRKAQNDKEKALKSLAKSLTVWLNFLLENPSTYLVYIRVLDNGVVSSHTIKESNNQFDASWNLARYYLAA</sequence>
<proteinExistence type="predicted"/>
<evidence type="ECO:0000313" key="6">
    <source>
        <dbReference type="Proteomes" id="UP000245207"/>
    </source>
</evidence>
<dbReference type="GO" id="GO:0000278">
    <property type="term" value="P:mitotic cell cycle"/>
    <property type="evidence" value="ECO:0007669"/>
    <property type="project" value="TreeGrafter"/>
</dbReference>
<comment type="caution">
    <text evidence="5">The sequence shown here is derived from an EMBL/GenBank/DDBJ whole genome shotgun (WGS) entry which is preliminary data.</text>
</comment>
<dbReference type="GO" id="GO:0005516">
    <property type="term" value="F:calmodulin binding"/>
    <property type="evidence" value="ECO:0007669"/>
    <property type="project" value="UniProtKB-KW"/>
</dbReference>
<evidence type="ECO:0000256" key="3">
    <source>
        <dbReference type="ARBA" id="ARBA00022860"/>
    </source>
</evidence>
<dbReference type="GO" id="GO:0051295">
    <property type="term" value="P:establishment of meiotic spindle localization"/>
    <property type="evidence" value="ECO:0007669"/>
    <property type="project" value="TreeGrafter"/>
</dbReference>
<keyword evidence="3" id="KW-0112">Calmodulin-binding</keyword>
<dbReference type="GO" id="GO:0007051">
    <property type="term" value="P:spindle organization"/>
    <property type="evidence" value="ECO:0007669"/>
    <property type="project" value="TreeGrafter"/>
</dbReference>
<keyword evidence="6" id="KW-1185">Reference proteome</keyword>
<reference evidence="5 6" key="1">
    <citation type="journal article" date="2018" name="Mol. Plant">
        <title>The genome of Artemisia annua provides insight into the evolution of Asteraceae family and artemisinin biosynthesis.</title>
        <authorList>
            <person name="Shen Q."/>
            <person name="Zhang L."/>
            <person name="Liao Z."/>
            <person name="Wang S."/>
            <person name="Yan T."/>
            <person name="Shi P."/>
            <person name="Liu M."/>
            <person name="Fu X."/>
            <person name="Pan Q."/>
            <person name="Wang Y."/>
            <person name="Lv Z."/>
            <person name="Lu X."/>
            <person name="Zhang F."/>
            <person name="Jiang W."/>
            <person name="Ma Y."/>
            <person name="Chen M."/>
            <person name="Hao X."/>
            <person name="Li L."/>
            <person name="Tang Y."/>
            <person name="Lv G."/>
            <person name="Zhou Y."/>
            <person name="Sun X."/>
            <person name="Brodelius P.E."/>
            <person name="Rose J.K.C."/>
            <person name="Tang K."/>
        </authorList>
    </citation>
    <scope>NUCLEOTIDE SEQUENCE [LARGE SCALE GENOMIC DNA]</scope>
    <source>
        <strain evidence="6">cv. Huhao1</strain>
        <tissue evidence="5">Leaf</tissue>
    </source>
</reference>
<dbReference type="AlphaFoldDB" id="A0A2U1K9Y9"/>
<dbReference type="PANTHER" id="PTHR22706">
    <property type="entry name" value="ASSEMBLY FACTOR FOR SPINDLE MICROTUBULES"/>
    <property type="match status" value="1"/>
</dbReference>
<dbReference type="PANTHER" id="PTHR22706:SF1">
    <property type="entry name" value="ASSEMBLY FACTOR FOR SPINDLE MICROTUBULES"/>
    <property type="match status" value="1"/>
</dbReference>
<protein>
    <submittedName>
        <fullName evidence="5">IQ motif, EF-hand binding site</fullName>
    </submittedName>
</protein>
<dbReference type="GO" id="GO:0005737">
    <property type="term" value="C:cytoplasm"/>
    <property type="evidence" value="ECO:0007669"/>
    <property type="project" value="UniProtKB-SubCell"/>
</dbReference>
<accession>A0A2U1K9Y9</accession>